<name>A0A2L2X8B0_9FIRM</name>
<dbReference type="GO" id="GO:0015948">
    <property type="term" value="P:methanogenesis"/>
    <property type="evidence" value="ECO:0007669"/>
    <property type="project" value="UniProtKB-KW"/>
</dbReference>
<keyword evidence="2 8" id="KW-0489">Methyltransferase</keyword>
<dbReference type="GO" id="GO:0006779">
    <property type="term" value="P:porphyrin-containing compound biosynthetic process"/>
    <property type="evidence" value="ECO:0007669"/>
    <property type="project" value="InterPro"/>
</dbReference>
<dbReference type="InterPro" id="IPR006360">
    <property type="entry name" value="Mtase_MtaA_CmuA"/>
</dbReference>
<keyword evidence="3 8" id="KW-0808">Transferase</keyword>
<dbReference type="EMBL" id="BFAV01000025">
    <property type="protein sequence ID" value="GBF32338.1"/>
    <property type="molecule type" value="Genomic_DNA"/>
</dbReference>
<feature type="domain" description="Uroporphyrinogen decarboxylase (URO-D)" evidence="7">
    <location>
        <begin position="3"/>
        <end position="334"/>
    </location>
</feature>
<dbReference type="GO" id="GO:0006730">
    <property type="term" value="P:one-carbon metabolic process"/>
    <property type="evidence" value="ECO:0007669"/>
    <property type="project" value="InterPro"/>
</dbReference>
<evidence type="ECO:0000256" key="4">
    <source>
        <dbReference type="ARBA" id="ARBA00022723"/>
    </source>
</evidence>
<keyword evidence="9" id="KW-1185">Reference proteome</keyword>
<dbReference type="InterPro" id="IPR038071">
    <property type="entry name" value="UROD/MetE-like_sf"/>
</dbReference>
<protein>
    <submittedName>
        <fullName evidence="8">Methylcobalamin:coenzyme M methyltransferase</fullName>
    </submittedName>
</protein>
<accession>A0A2L2X8B0</accession>
<comment type="cofactor">
    <cofactor evidence="1">
        <name>Zn(2+)</name>
        <dbReference type="ChEBI" id="CHEBI:29105"/>
    </cofactor>
</comment>
<proteinExistence type="predicted"/>
<dbReference type="AlphaFoldDB" id="A0A2L2X8B0"/>
<evidence type="ECO:0000256" key="2">
    <source>
        <dbReference type="ARBA" id="ARBA00022603"/>
    </source>
</evidence>
<evidence type="ECO:0000313" key="8">
    <source>
        <dbReference type="EMBL" id="GBF32338.1"/>
    </source>
</evidence>
<sequence>MNSRDRVLAALKGEAVDRPPVISVCQHATYEQMDELGAAWPEAHARGDKMAALAMGGFTMLGLDAVRVPFCQTHEAEALGAKIKDAGRTGVPSVEVHPYKIGDQPQFPDDFLERGRIPQLLQAVRILKENIGDQVIIIGGIVGPYTVATNLVGIDDMLRTSFKKPEKVVPFLELAEKAGTVLANALVEAGADVICVEDMMTSLDLVSPKIYRSLAAPYEKKQFSGINAPTIIHICGKLDAIMTDIAETGPSAISIEPVVDVKLALEEFSKKGIKMPLIGGVDPVRTLFSGTPEEVRREVEKALEDGFSMISPGCSVAPASPLENLLAIVDTVKEKK</sequence>
<evidence type="ECO:0000256" key="3">
    <source>
        <dbReference type="ARBA" id="ARBA00022679"/>
    </source>
</evidence>
<dbReference type="RefSeq" id="WP_104370881.1">
    <property type="nucleotide sequence ID" value="NZ_BFAV01000025.1"/>
</dbReference>
<evidence type="ECO:0000313" key="9">
    <source>
        <dbReference type="Proteomes" id="UP000239549"/>
    </source>
</evidence>
<dbReference type="InterPro" id="IPR052024">
    <property type="entry name" value="Methanogen_methyltrans"/>
</dbReference>
<dbReference type="GO" id="GO:0032259">
    <property type="term" value="P:methylation"/>
    <property type="evidence" value="ECO:0007669"/>
    <property type="project" value="UniProtKB-KW"/>
</dbReference>
<dbReference type="Gene3D" id="3.20.20.210">
    <property type="match status" value="1"/>
</dbReference>
<dbReference type="Pfam" id="PF01208">
    <property type="entry name" value="URO-D"/>
    <property type="match status" value="1"/>
</dbReference>
<dbReference type="PANTHER" id="PTHR47099:SF1">
    <property type="entry name" value="METHYLCOBAMIDE:COM METHYLTRANSFERASE MTBA"/>
    <property type="match status" value="1"/>
</dbReference>
<keyword evidence="6" id="KW-0484">Methanogenesis</keyword>
<dbReference type="InterPro" id="IPR000257">
    <property type="entry name" value="Uroporphyrinogen_deCOase"/>
</dbReference>
<dbReference type="PANTHER" id="PTHR47099">
    <property type="entry name" value="METHYLCOBAMIDE:COM METHYLTRANSFERASE MTBA"/>
    <property type="match status" value="1"/>
</dbReference>
<dbReference type="SUPFAM" id="SSF51726">
    <property type="entry name" value="UROD/MetE-like"/>
    <property type="match status" value="1"/>
</dbReference>
<dbReference type="GO" id="GO:0008168">
    <property type="term" value="F:methyltransferase activity"/>
    <property type="evidence" value="ECO:0007669"/>
    <property type="project" value="UniProtKB-KW"/>
</dbReference>
<dbReference type="Proteomes" id="UP000239549">
    <property type="component" value="Unassembled WGS sequence"/>
</dbReference>
<keyword evidence="4" id="KW-0479">Metal-binding</keyword>
<evidence type="ECO:0000256" key="6">
    <source>
        <dbReference type="ARBA" id="ARBA00022994"/>
    </source>
</evidence>
<dbReference type="OrthoDB" id="9780425at2"/>
<organism evidence="8 9">
    <name type="scientific">Desulfocucumis palustris</name>
    <dbReference type="NCBI Taxonomy" id="1898651"/>
    <lineage>
        <taxon>Bacteria</taxon>
        <taxon>Bacillati</taxon>
        <taxon>Bacillota</taxon>
        <taxon>Clostridia</taxon>
        <taxon>Eubacteriales</taxon>
        <taxon>Desulfocucumaceae</taxon>
        <taxon>Desulfocucumis</taxon>
    </lineage>
</organism>
<evidence type="ECO:0000256" key="1">
    <source>
        <dbReference type="ARBA" id="ARBA00001947"/>
    </source>
</evidence>
<gene>
    <name evidence="8" type="ORF">DCCM_0532</name>
</gene>
<evidence type="ECO:0000256" key="5">
    <source>
        <dbReference type="ARBA" id="ARBA00022833"/>
    </source>
</evidence>
<dbReference type="NCBIfam" id="NF004889">
    <property type="entry name" value="PRK06252.1"/>
    <property type="match status" value="1"/>
</dbReference>
<comment type="caution">
    <text evidence="8">The sequence shown here is derived from an EMBL/GenBank/DDBJ whole genome shotgun (WGS) entry which is preliminary data.</text>
</comment>
<keyword evidence="5" id="KW-0862">Zinc</keyword>
<reference evidence="9" key="1">
    <citation type="submission" date="2018-02" db="EMBL/GenBank/DDBJ databases">
        <title>Genome sequence of Desulfocucumis palustris strain NAW-5.</title>
        <authorList>
            <person name="Watanabe M."/>
            <person name="Kojima H."/>
            <person name="Fukui M."/>
        </authorList>
    </citation>
    <scope>NUCLEOTIDE SEQUENCE [LARGE SCALE GENOMIC DNA]</scope>
    <source>
        <strain evidence="9">NAW-5</strain>
    </source>
</reference>
<evidence type="ECO:0000259" key="7">
    <source>
        <dbReference type="Pfam" id="PF01208"/>
    </source>
</evidence>
<dbReference type="GO" id="GO:0046872">
    <property type="term" value="F:metal ion binding"/>
    <property type="evidence" value="ECO:0007669"/>
    <property type="project" value="UniProtKB-KW"/>
</dbReference>
<dbReference type="GO" id="GO:0004853">
    <property type="term" value="F:uroporphyrinogen decarboxylase activity"/>
    <property type="evidence" value="ECO:0007669"/>
    <property type="project" value="InterPro"/>
</dbReference>
<dbReference type="NCBIfam" id="TIGR01463">
    <property type="entry name" value="mtaA_cmuA"/>
    <property type="match status" value="1"/>
</dbReference>